<dbReference type="Proteomes" id="UP001519460">
    <property type="component" value="Unassembled WGS sequence"/>
</dbReference>
<keyword evidence="3" id="KW-1185">Reference proteome</keyword>
<dbReference type="EMBL" id="JACVVK020000138">
    <property type="protein sequence ID" value="KAK7489423.1"/>
    <property type="molecule type" value="Genomic_DNA"/>
</dbReference>
<accession>A0ABD0KRC8</accession>
<feature type="compositionally biased region" description="Basic and acidic residues" evidence="1">
    <location>
        <begin position="14"/>
        <end position="23"/>
    </location>
</feature>
<evidence type="ECO:0000313" key="3">
    <source>
        <dbReference type="Proteomes" id="UP001519460"/>
    </source>
</evidence>
<dbReference type="AlphaFoldDB" id="A0ABD0KRC8"/>
<sequence>MPVTSNKPANEEYTCPHDSHKDGESGLCLRAVSPNGEAAMDLRDTSTTRVLSPLCPASGLTSFVSSEENLRSLQFAHCFRKLTSSTLHVILANKVGAQSSSATDLCGGDRSRDKQRVDRCPVAGRGMTSVRSASGQPSAARGRREGQGDQSAFRPRLPPQSKQLFTAAFNKMRNECIGI</sequence>
<reference evidence="2 3" key="1">
    <citation type="journal article" date="2023" name="Sci. Data">
        <title>Genome assembly of the Korean intertidal mud-creeper Batillaria attramentaria.</title>
        <authorList>
            <person name="Patra A.K."/>
            <person name="Ho P.T."/>
            <person name="Jun S."/>
            <person name="Lee S.J."/>
            <person name="Kim Y."/>
            <person name="Won Y.J."/>
        </authorList>
    </citation>
    <scope>NUCLEOTIDE SEQUENCE [LARGE SCALE GENOMIC DNA]</scope>
    <source>
        <strain evidence="2">Wonlab-2016</strain>
    </source>
</reference>
<organism evidence="2 3">
    <name type="scientific">Batillaria attramentaria</name>
    <dbReference type="NCBI Taxonomy" id="370345"/>
    <lineage>
        <taxon>Eukaryota</taxon>
        <taxon>Metazoa</taxon>
        <taxon>Spiralia</taxon>
        <taxon>Lophotrochozoa</taxon>
        <taxon>Mollusca</taxon>
        <taxon>Gastropoda</taxon>
        <taxon>Caenogastropoda</taxon>
        <taxon>Sorbeoconcha</taxon>
        <taxon>Cerithioidea</taxon>
        <taxon>Batillariidae</taxon>
        <taxon>Batillaria</taxon>
    </lineage>
</organism>
<name>A0ABD0KRC8_9CAEN</name>
<evidence type="ECO:0000256" key="1">
    <source>
        <dbReference type="SAM" id="MobiDB-lite"/>
    </source>
</evidence>
<protein>
    <submittedName>
        <fullName evidence="2">Uncharacterized protein</fullName>
    </submittedName>
</protein>
<evidence type="ECO:0000313" key="2">
    <source>
        <dbReference type="EMBL" id="KAK7489423.1"/>
    </source>
</evidence>
<feature type="non-terminal residue" evidence="2">
    <location>
        <position position="179"/>
    </location>
</feature>
<feature type="region of interest" description="Disordered" evidence="1">
    <location>
        <begin position="1"/>
        <end position="23"/>
    </location>
</feature>
<feature type="region of interest" description="Disordered" evidence="1">
    <location>
        <begin position="123"/>
        <end position="160"/>
    </location>
</feature>
<proteinExistence type="predicted"/>
<gene>
    <name evidence="2" type="ORF">BaRGS_00019367</name>
</gene>
<comment type="caution">
    <text evidence="2">The sequence shown here is derived from an EMBL/GenBank/DDBJ whole genome shotgun (WGS) entry which is preliminary data.</text>
</comment>